<evidence type="ECO:0000313" key="2">
    <source>
        <dbReference type="EMBL" id="KAJ8395392.1"/>
    </source>
</evidence>
<comment type="caution">
    <text evidence="2">The sequence shown here is derived from an EMBL/GenBank/DDBJ whole genome shotgun (WGS) entry which is preliminary data.</text>
</comment>
<reference evidence="2" key="1">
    <citation type="journal article" date="2023" name="Science">
        <title>Genome structures resolve the early diversification of teleost fishes.</title>
        <authorList>
            <person name="Parey E."/>
            <person name="Louis A."/>
            <person name="Montfort J."/>
            <person name="Bouchez O."/>
            <person name="Roques C."/>
            <person name="Iampietro C."/>
            <person name="Lluch J."/>
            <person name="Castinel A."/>
            <person name="Donnadieu C."/>
            <person name="Desvignes T."/>
            <person name="Floi Bucao C."/>
            <person name="Jouanno E."/>
            <person name="Wen M."/>
            <person name="Mejri S."/>
            <person name="Dirks R."/>
            <person name="Jansen H."/>
            <person name="Henkel C."/>
            <person name="Chen W.J."/>
            <person name="Zahm M."/>
            <person name="Cabau C."/>
            <person name="Klopp C."/>
            <person name="Thompson A.W."/>
            <person name="Robinson-Rechavi M."/>
            <person name="Braasch I."/>
            <person name="Lecointre G."/>
            <person name="Bobe J."/>
            <person name="Postlethwait J.H."/>
            <person name="Berthelot C."/>
            <person name="Roest Crollius H."/>
            <person name="Guiguen Y."/>
        </authorList>
    </citation>
    <scope>NUCLEOTIDE SEQUENCE</scope>
    <source>
        <strain evidence="2">NC1722</strain>
    </source>
</reference>
<proteinExistence type="predicted"/>
<protein>
    <submittedName>
        <fullName evidence="2">Uncharacterized protein</fullName>
    </submittedName>
</protein>
<accession>A0AAD7S416</accession>
<gene>
    <name evidence="2" type="ORF">AAFF_G00033770</name>
</gene>
<dbReference type="AlphaFoldDB" id="A0AAD7S416"/>
<dbReference type="EMBL" id="JAINUG010000117">
    <property type="protein sequence ID" value="KAJ8395392.1"/>
    <property type="molecule type" value="Genomic_DNA"/>
</dbReference>
<evidence type="ECO:0000256" key="1">
    <source>
        <dbReference type="SAM" id="MobiDB-lite"/>
    </source>
</evidence>
<dbReference type="Proteomes" id="UP001221898">
    <property type="component" value="Unassembled WGS sequence"/>
</dbReference>
<keyword evidence="3" id="KW-1185">Reference proteome</keyword>
<organism evidence="2 3">
    <name type="scientific">Aldrovandia affinis</name>
    <dbReference type="NCBI Taxonomy" id="143900"/>
    <lineage>
        <taxon>Eukaryota</taxon>
        <taxon>Metazoa</taxon>
        <taxon>Chordata</taxon>
        <taxon>Craniata</taxon>
        <taxon>Vertebrata</taxon>
        <taxon>Euteleostomi</taxon>
        <taxon>Actinopterygii</taxon>
        <taxon>Neopterygii</taxon>
        <taxon>Teleostei</taxon>
        <taxon>Notacanthiformes</taxon>
        <taxon>Halosauridae</taxon>
        <taxon>Aldrovandia</taxon>
    </lineage>
</organism>
<name>A0AAD7S416_9TELE</name>
<evidence type="ECO:0000313" key="3">
    <source>
        <dbReference type="Proteomes" id="UP001221898"/>
    </source>
</evidence>
<feature type="region of interest" description="Disordered" evidence="1">
    <location>
        <begin position="1"/>
        <end position="31"/>
    </location>
</feature>
<sequence length="135" mass="14883">MRSGWLRVLPPAGSPGPVGPNGGHPEDCRWGGWLPSPSPPAQVQEAQERDAALVHVQSWLAAGKRPEWADVAALDTETRVYHSQWASLEVRDGVLYRLQPRRQVSRPDPFPPETLLVRLGETGGEHRGGNEHPHI</sequence>